<evidence type="ECO:0000256" key="12">
    <source>
        <dbReference type="SAM" id="SignalP"/>
    </source>
</evidence>
<evidence type="ECO:0000256" key="6">
    <source>
        <dbReference type="ARBA" id="ARBA00023186"/>
    </source>
</evidence>
<evidence type="ECO:0000256" key="9">
    <source>
        <dbReference type="ARBA" id="ARBA00024849"/>
    </source>
</evidence>
<accession>A0A9D2I7R4</accession>
<feature type="compositionally biased region" description="Low complexity" evidence="11">
    <location>
        <begin position="425"/>
        <end position="436"/>
    </location>
</feature>
<dbReference type="GO" id="GO:0051301">
    <property type="term" value="P:cell division"/>
    <property type="evidence" value="ECO:0007669"/>
    <property type="project" value="UniProtKB-KW"/>
</dbReference>
<comment type="similarity">
    <text evidence="3">Belongs to the FKBP-type PPIase family. Tig subfamily.</text>
</comment>
<dbReference type="GO" id="GO:0003755">
    <property type="term" value="F:peptidyl-prolyl cis-trans isomerase activity"/>
    <property type="evidence" value="ECO:0007669"/>
    <property type="project" value="UniProtKB-KW"/>
</dbReference>
<dbReference type="PROSITE" id="PS51257">
    <property type="entry name" value="PROKAR_LIPOPROTEIN"/>
    <property type="match status" value="1"/>
</dbReference>
<evidence type="ECO:0000256" key="2">
    <source>
        <dbReference type="ARBA" id="ARBA00004496"/>
    </source>
</evidence>
<reference evidence="14" key="2">
    <citation type="submission" date="2021-04" db="EMBL/GenBank/DDBJ databases">
        <authorList>
            <person name="Gilroy R."/>
        </authorList>
    </citation>
    <scope>NUCLEOTIDE SEQUENCE</scope>
    <source>
        <strain evidence="14">CHK179-7159</strain>
    </source>
</reference>
<dbReference type="SUPFAM" id="SSF54534">
    <property type="entry name" value="FKBP-like"/>
    <property type="match status" value="1"/>
</dbReference>
<dbReference type="PROSITE" id="PS50059">
    <property type="entry name" value="FKBP_PPIASE"/>
    <property type="match status" value="1"/>
</dbReference>
<feature type="chain" id="PRO_5038447241" description="peptidylprolyl isomerase" evidence="12">
    <location>
        <begin position="29"/>
        <end position="436"/>
    </location>
</feature>
<evidence type="ECO:0000256" key="10">
    <source>
        <dbReference type="PROSITE-ProRule" id="PRU00277"/>
    </source>
</evidence>
<comment type="function">
    <text evidence="9">Involved in protein export. Acts as a chaperone by maintaining the newly synthesized protein in an open conformation. Functions as a peptidyl-prolyl cis-trans isomerase.</text>
</comment>
<dbReference type="AlphaFoldDB" id="A0A9D2I7R4"/>
<keyword evidence="12" id="KW-0732">Signal</keyword>
<keyword evidence="8" id="KW-0131">Cell cycle</keyword>
<reference evidence="14" key="1">
    <citation type="journal article" date="2021" name="PeerJ">
        <title>Extensive microbial diversity within the chicken gut microbiome revealed by metagenomics and culture.</title>
        <authorList>
            <person name="Gilroy R."/>
            <person name="Ravi A."/>
            <person name="Getino M."/>
            <person name="Pursley I."/>
            <person name="Horton D.L."/>
            <person name="Alikhan N.F."/>
            <person name="Baker D."/>
            <person name="Gharbi K."/>
            <person name="Hall N."/>
            <person name="Watson M."/>
            <person name="Adriaenssens E.M."/>
            <person name="Foster-Nyarko E."/>
            <person name="Jarju S."/>
            <person name="Secka A."/>
            <person name="Antonio M."/>
            <person name="Oren A."/>
            <person name="Chaudhuri R.R."/>
            <person name="La Ragione R."/>
            <person name="Hildebrand F."/>
            <person name="Pallen M.J."/>
        </authorList>
    </citation>
    <scope>NUCLEOTIDE SEQUENCE</scope>
    <source>
        <strain evidence="14">CHK179-7159</strain>
    </source>
</reference>
<dbReference type="Gene3D" id="1.10.3120.10">
    <property type="entry name" value="Trigger factor, C-terminal domain"/>
    <property type="match status" value="1"/>
</dbReference>
<comment type="catalytic activity">
    <reaction evidence="1 10">
        <text>[protein]-peptidylproline (omega=180) = [protein]-peptidylproline (omega=0)</text>
        <dbReference type="Rhea" id="RHEA:16237"/>
        <dbReference type="Rhea" id="RHEA-COMP:10747"/>
        <dbReference type="Rhea" id="RHEA-COMP:10748"/>
        <dbReference type="ChEBI" id="CHEBI:83833"/>
        <dbReference type="ChEBI" id="CHEBI:83834"/>
        <dbReference type="EC" id="5.2.1.8"/>
    </reaction>
</comment>
<dbReference type="Pfam" id="PF00254">
    <property type="entry name" value="FKBP_C"/>
    <property type="match status" value="1"/>
</dbReference>
<evidence type="ECO:0000256" key="11">
    <source>
        <dbReference type="SAM" id="MobiDB-lite"/>
    </source>
</evidence>
<evidence type="ECO:0000256" key="1">
    <source>
        <dbReference type="ARBA" id="ARBA00000971"/>
    </source>
</evidence>
<dbReference type="InterPro" id="IPR005215">
    <property type="entry name" value="Trig_fac"/>
</dbReference>
<evidence type="ECO:0000256" key="5">
    <source>
        <dbReference type="ARBA" id="ARBA00023110"/>
    </source>
</evidence>
<evidence type="ECO:0000256" key="7">
    <source>
        <dbReference type="ARBA" id="ARBA00023235"/>
    </source>
</evidence>
<dbReference type="GO" id="GO:0005737">
    <property type="term" value="C:cytoplasm"/>
    <property type="evidence" value="ECO:0007669"/>
    <property type="project" value="UniProtKB-SubCell"/>
</dbReference>
<gene>
    <name evidence="14" type="primary">tig</name>
    <name evidence="14" type="ORF">H9717_08365</name>
</gene>
<keyword evidence="6" id="KW-0143">Chaperone</keyword>
<organism evidence="14 15">
    <name type="scientific">Candidatus Eisenbergiella merdipullorum</name>
    <dbReference type="NCBI Taxonomy" id="2838553"/>
    <lineage>
        <taxon>Bacteria</taxon>
        <taxon>Bacillati</taxon>
        <taxon>Bacillota</taxon>
        <taxon>Clostridia</taxon>
        <taxon>Lachnospirales</taxon>
        <taxon>Lachnospiraceae</taxon>
        <taxon>Eisenbergiella</taxon>
    </lineage>
</organism>
<evidence type="ECO:0000256" key="8">
    <source>
        <dbReference type="ARBA" id="ARBA00023306"/>
    </source>
</evidence>
<keyword evidence="5 10" id="KW-0697">Rotamase</keyword>
<dbReference type="InterPro" id="IPR037041">
    <property type="entry name" value="Trigger_fac_C_sf"/>
</dbReference>
<dbReference type="Proteomes" id="UP000886858">
    <property type="component" value="Unassembled WGS sequence"/>
</dbReference>
<sequence length="436" mass="47094">MRKFIIRAALSLAGAALLGILAAGCGNADTDAEETAQESSAETTQESGTGTEAETEDYGPEAYLSGINVADYVTLGEYKGIEVSVDAPVVTDEYLDSYIDYVLQSNMVTTEVTDRPVEEGDIVNIDYEGKIDGVAFDGGTAQGYDLTIGSGTFIDGFEDGLIGAQVGETLDIEVTFPEDYRGEEVAGKDAVFTVTVNSISVETLPELTDEFVQGLGVGVDTVEEFRQYAYDLLMDEQQAAHDSNAEIAVLEAVMANAQLQDPPEDMTNRYYSRIIDNMTYYASMYGYDLDSFLAAQNMSEDSIRESSVQAAQEIITMQAIAEAEGLEVTDEELEAEIESNAQSLGYDDVEEYRASLDVEGYREYMMSEKVLDFLLENAVVTDVGAETEAAGTETPETETAGTETPETVTAGTETMETETMETETTETGSAEETSES</sequence>
<dbReference type="EC" id="5.2.1.8" evidence="10"/>
<keyword evidence="4" id="KW-0132">Cell division</keyword>
<dbReference type="Pfam" id="PF05698">
    <property type="entry name" value="Trigger_C"/>
    <property type="match status" value="1"/>
</dbReference>
<feature type="compositionally biased region" description="Low complexity" evidence="11">
    <location>
        <begin position="37"/>
        <end position="52"/>
    </location>
</feature>
<feature type="region of interest" description="Disordered" evidence="11">
    <location>
        <begin position="386"/>
        <end position="436"/>
    </location>
</feature>
<feature type="compositionally biased region" description="Acidic residues" evidence="11">
    <location>
        <begin position="415"/>
        <end position="424"/>
    </location>
</feature>
<evidence type="ECO:0000313" key="14">
    <source>
        <dbReference type="EMBL" id="HJA93108.1"/>
    </source>
</evidence>
<dbReference type="GO" id="GO:0015031">
    <property type="term" value="P:protein transport"/>
    <property type="evidence" value="ECO:0007669"/>
    <property type="project" value="InterPro"/>
</dbReference>
<keyword evidence="7 10" id="KW-0413">Isomerase</keyword>
<feature type="signal peptide" evidence="12">
    <location>
        <begin position="1"/>
        <end position="28"/>
    </location>
</feature>
<feature type="domain" description="PPIase FKBP-type" evidence="13">
    <location>
        <begin position="120"/>
        <end position="202"/>
    </location>
</feature>
<comment type="subcellular location">
    <subcellularLocation>
        <location evidence="2">Cytoplasm</location>
    </subcellularLocation>
</comment>
<evidence type="ECO:0000256" key="3">
    <source>
        <dbReference type="ARBA" id="ARBA00005464"/>
    </source>
</evidence>
<feature type="compositionally biased region" description="Low complexity" evidence="11">
    <location>
        <begin position="386"/>
        <end position="414"/>
    </location>
</feature>
<dbReference type="SUPFAM" id="SSF109998">
    <property type="entry name" value="Triger factor/SurA peptide-binding domain-like"/>
    <property type="match status" value="1"/>
</dbReference>
<dbReference type="Gene3D" id="3.10.50.40">
    <property type="match status" value="1"/>
</dbReference>
<dbReference type="InterPro" id="IPR046357">
    <property type="entry name" value="PPIase_dom_sf"/>
</dbReference>
<feature type="region of interest" description="Disordered" evidence="11">
    <location>
        <begin position="31"/>
        <end position="59"/>
    </location>
</feature>
<evidence type="ECO:0000256" key="4">
    <source>
        <dbReference type="ARBA" id="ARBA00022618"/>
    </source>
</evidence>
<proteinExistence type="inferred from homology"/>
<name>A0A9D2I7R4_9FIRM</name>
<protein>
    <recommendedName>
        <fullName evidence="10">peptidylprolyl isomerase</fullName>
        <ecNumber evidence="10">5.2.1.8</ecNumber>
    </recommendedName>
</protein>
<dbReference type="EMBL" id="DWYY01000089">
    <property type="protein sequence ID" value="HJA93108.1"/>
    <property type="molecule type" value="Genomic_DNA"/>
</dbReference>
<dbReference type="NCBIfam" id="TIGR00115">
    <property type="entry name" value="tig"/>
    <property type="match status" value="1"/>
</dbReference>
<dbReference type="InterPro" id="IPR027304">
    <property type="entry name" value="Trigger_fact/SurA_dom_sf"/>
</dbReference>
<dbReference type="GO" id="GO:0006457">
    <property type="term" value="P:protein folding"/>
    <property type="evidence" value="ECO:0007669"/>
    <property type="project" value="InterPro"/>
</dbReference>
<evidence type="ECO:0000313" key="15">
    <source>
        <dbReference type="Proteomes" id="UP000886858"/>
    </source>
</evidence>
<dbReference type="InterPro" id="IPR001179">
    <property type="entry name" value="PPIase_FKBP_dom"/>
</dbReference>
<dbReference type="FunFam" id="3.10.50.40:FF:000001">
    <property type="entry name" value="Trigger factor"/>
    <property type="match status" value="1"/>
</dbReference>
<dbReference type="InterPro" id="IPR008880">
    <property type="entry name" value="Trigger_fac_C"/>
</dbReference>
<evidence type="ECO:0000259" key="13">
    <source>
        <dbReference type="PROSITE" id="PS50059"/>
    </source>
</evidence>
<comment type="caution">
    <text evidence="14">The sequence shown here is derived from an EMBL/GenBank/DDBJ whole genome shotgun (WGS) entry which is preliminary data.</text>
</comment>